<reference evidence="1" key="2">
    <citation type="submission" date="2023-05" db="EMBL/GenBank/DDBJ databases">
        <authorList>
            <person name="Fouks B."/>
        </authorList>
    </citation>
    <scope>NUCLEOTIDE SEQUENCE</scope>
    <source>
        <strain evidence="1">Stay&amp;Tobe</strain>
        <tissue evidence="1">Testes</tissue>
    </source>
</reference>
<feature type="non-terminal residue" evidence="1">
    <location>
        <position position="119"/>
    </location>
</feature>
<organism evidence="1 2">
    <name type="scientific">Diploptera punctata</name>
    <name type="common">Pacific beetle cockroach</name>
    <dbReference type="NCBI Taxonomy" id="6984"/>
    <lineage>
        <taxon>Eukaryota</taxon>
        <taxon>Metazoa</taxon>
        <taxon>Ecdysozoa</taxon>
        <taxon>Arthropoda</taxon>
        <taxon>Hexapoda</taxon>
        <taxon>Insecta</taxon>
        <taxon>Pterygota</taxon>
        <taxon>Neoptera</taxon>
        <taxon>Polyneoptera</taxon>
        <taxon>Dictyoptera</taxon>
        <taxon>Blattodea</taxon>
        <taxon>Blaberoidea</taxon>
        <taxon>Blaberidae</taxon>
        <taxon>Diplopterinae</taxon>
        <taxon>Diploptera</taxon>
    </lineage>
</organism>
<dbReference type="AlphaFoldDB" id="A0AAD7ZXE2"/>
<protein>
    <submittedName>
        <fullName evidence="1">Uncharacterized protein</fullName>
    </submittedName>
</protein>
<feature type="non-terminal residue" evidence="1">
    <location>
        <position position="1"/>
    </location>
</feature>
<keyword evidence="2" id="KW-1185">Reference proteome</keyword>
<evidence type="ECO:0000313" key="2">
    <source>
        <dbReference type="Proteomes" id="UP001233999"/>
    </source>
</evidence>
<gene>
    <name evidence="1" type="ORF">L9F63_018217</name>
</gene>
<reference evidence="1" key="1">
    <citation type="journal article" date="2023" name="IScience">
        <title>Live-bearing cockroach genome reveals convergent evolutionary mechanisms linked to viviparity in insects and beyond.</title>
        <authorList>
            <person name="Fouks B."/>
            <person name="Harrison M.C."/>
            <person name="Mikhailova A.A."/>
            <person name="Marchal E."/>
            <person name="English S."/>
            <person name="Carruthers M."/>
            <person name="Jennings E.C."/>
            <person name="Chiamaka E.L."/>
            <person name="Frigard R.A."/>
            <person name="Pippel M."/>
            <person name="Attardo G.M."/>
            <person name="Benoit J.B."/>
            <person name="Bornberg-Bauer E."/>
            <person name="Tobe S.S."/>
        </authorList>
    </citation>
    <scope>NUCLEOTIDE SEQUENCE</scope>
    <source>
        <strain evidence="1">Stay&amp;Tobe</strain>
    </source>
</reference>
<dbReference type="Proteomes" id="UP001233999">
    <property type="component" value="Unassembled WGS sequence"/>
</dbReference>
<name>A0AAD7ZXE2_DIPPU</name>
<sequence>FISSKILFFPCTLIFLKKENGHKTLVLFERNIGPMSMILHRGQNTLLVVLRNLRLPVYGPLVYDFFQTSTFSADIGGRPVRGSSATDPVRMNLFTRIWMLPHGGGGFLNFLWNLSLISS</sequence>
<accession>A0AAD7ZXE2</accession>
<comment type="caution">
    <text evidence="1">The sequence shown here is derived from an EMBL/GenBank/DDBJ whole genome shotgun (WGS) entry which is preliminary data.</text>
</comment>
<dbReference type="EMBL" id="JASPKZ010005683">
    <property type="protein sequence ID" value="KAJ9588405.1"/>
    <property type="molecule type" value="Genomic_DNA"/>
</dbReference>
<proteinExistence type="predicted"/>
<evidence type="ECO:0000313" key="1">
    <source>
        <dbReference type="EMBL" id="KAJ9588405.1"/>
    </source>
</evidence>